<feature type="compositionally biased region" description="Low complexity" evidence="1">
    <location>
        <begin position="58"/>
        <end position="68"/>
    </location>
</feature>
<protein>
    <submittedName>
        <fullName evidence="2">Uncharacterized protein</fullName>
    </submittedName>
</protein>
<reference evidence="2" key="1">
    <citation type="submission" date="2018-08" db="EMBL/GenBank/DDBJ databases">
        <title>Draft genome sequence of azole-resistant Aspergillus thermomutatus (Neosartorya pseudofischeri) strain HMR AF 39, isolated from a human nasal aspirate.</title>
        <authorList>
            <person name="Parent-Michaud M."/>
            <person name="Dufresne P.J."/>
            <person name="Fournier E."/>
            <person name="Martineau C."/>
            <person name="Moreira S."/>
            <person name="Perkins V."/>
            <person name="De Repentigny L."/>
            <person name="Dufresne S.F."/>
        </authorList>
    </citation>
    <scope>NUCLEOTIDE SEQUENCE [LARGE SCALE GENOMIC DNA]</scope>
    <source>
        <strain evidence="2">HMR AF 39</strain>
    </source>
</reference>
<dbReference type="EMBL" id="NKHU02000050">
    <property type="protein sequence ID" value="RHZ60696.1"/>
    <property type="molecule type" value="Genomic_DNA"/>
</dbReference>
<organism evidence="2 3">
    <name type="scientific">Aspergillus thermomutatus</name>
    <name type="common">Neosartorya pseudofischeri</name>
    <dbReference type="NCBI Taxonomy" id="41047"/>
    <lineage>
        <taxon>Eukaryota</taxon>
        <taxon>Fungi</taxon>
        <taxon>Dikarya</taxon>
        <taxon>Ascomycota</taxon>
        <taxon>Pezizomycotina</taxon>
        <taxon>Eurotiomycetes</taxon>
        <taxon>Eurotiomycetidae</taxon>
        <taxon>Eurotiales</taxon>
        <taxon>Aspergillaceae</taxon>
        <taxon>Aspergillus</taxon>
        <taxon>Aspergillus subgen. Fumigati</taxon>
    </lineage>
</organism>
<feature type="region of interest" description="Disordered" evidence="1">
    <location>
        <begin position="545"/>
        <end position="567"/>
    </location>
</feature>
<dbReference type="VEuPathDB" id="FungiDB:CDV56_105706"/>
<gene>
    <name evidence="2" type="ORF">CDV56_105706</name>
</gene>
<accession>A0A397HGK6</accession>
<feature type="region of interest" description="Disordered" evidence="1">
    <location>
        <begin position="1"/>
        <end position="68"/>
    </location>
</feature>
<feature type="compositionally biased region" description="Low complexity" evidence="1">
    <location>
        <begin position="359"/>
        <end position="368"/>
    </location>
</feature>
<evidence type="ECO:0000313" key="2">
    <source>
        <dbReference type="EMBL" id="RHZ60696.1"/>
    </source>
</evidence>
<name>A0A397HGK6_ASPTH</name>
<comment type="caution">
    <text evidence="2">The sequence shown here is derived from an EMBL/GenBank/DDBJ whole genome shotgun (WGS) entry which is preliminary data.</text>
</comment>
<proteinExistence type="predicted"/>
<dbReference type="Proteomes" id="UP000215305">
    <property type="component" value="Unassembled WGS sequence"/>
</dbReference>
<feature type="compositionally biased region" description="Basic and acidic residues" evidence="1">
    <location>
        <begin position="1"/>
        <end position="28"/>
    </location>
</feature>
<dbReference type="AlphaFoldDB" id="A0A397HGK6"/>
<feature type="compositionally biased region" description="Acidic residues" evidence="1">
    <location>
        <begin position="312"/>
        <end position="334"/>
    </location>
</feature>
<feature type="region of interest" description="Disordered" evidence="1">
    <location>
        <begin position="310"/>
        <end position="368"/>
    </location>
</feature>
<dbReference type="STRING" id="41047.A0A397HGK6"/>
<dbReference type="OrthoDB" id="27483at2759"/>
<dbReference type="RefSeq" id="XP_026616161.1">
    <property type="nucleotide sequence ID" value="XM_026759325.1"/>
</dbReference>
<dbReference type="GeneID" id="38127680"/>
<sequence>MNKRKVDFMSDPVDTHEISELHELHGEGEAPGPGSQLPETQEPRKKKKKNKKKKRSSETTQTGESSQQGLAQIMELQQANQSNSLTDEEFSPGMFHRLTTITPLNGPHANPNRRFPPAPIPFKHNDYLHTLPISEADVIAMQLFQGTYRLEISELPHQECRMTLIWDYDRLWGCFDIGVWKGLMLIDPGPRDNTMNSYSFAWRGVCENEPEVAYDNEGITTGEIILGGNGLVSGCFRGMAVADFPDDKCDFKAVREVGPPMVPWPVETFVADWNYLQHDNAKEPESARLVLLPLSPEPESQVVNDETMQMDCDQDREEPDQVQEEQDQDQDEVTTEVHPSSPVRQPAETPHTSPPPEEPAQQSQPAPSTIGRLHAASFTMQRSWARHNQDKFLEVVCGSYEISSPTMKHNWSRKASKLKMRLLVDRGESCVWGMFAMGVYRGMMLFQESPIRFQKDKRLKFCWRGRETDGRDCAEKLGYLFFAEDMSIQGCFYDMYGDVPFAGRRRTRPAVDSRFDEAFFKQQWWEHEPVPPTLLRQVHAQAQVQTQAEAQTETEVRTEHQTQPPTQ</sequence>
<keyword evidence="3" id="KW-1185">Reference proteome</keyword>
<evidence type="ECO:0000256" key="1">
    <source>
        <dbReference type="SAM" id="MobiDB-lite"/>
    </source>
</evidence>
<evidence type="ECO:0000313" key="3">
    <source>
        <dbReference type="Proteomes" id="UP000215305"/>
    </source>
</evidence>
<feature type="compositionally biased region" description="Basic residues" evidence="1">
    <location>
        <begin position="44"/>
        <end position="55"/>
    </location>
</feature>